<keyword evidence="2 5" id="KW-0812">Transmembrane</keyword>
<evidence type="ECO:0000313" key="7">
    <source>
        <dbReference type="EMBL" id="KAB8036483.1"/>
    </source>
</evidence>
<keyword evidence="3 5" id="KW-1133">Transmembrane helix</keyword>
<feature type="transmembrane region" description="Helical" evidence="5">
    <location>
        <begin position="53"/>
        <end position="70"/>
    </location>
</feature>
<feature type="transmembrane region" description="Helical" evidence="5">
    <location>
        <begin position="76"/>
        <end position="103"/>
    </location>
</feature>
<comment type="caution">
    <text evidence="7">The sequence shown here is derived from an EMBL/GenBank/DDBJ whole genome shotgun (WGS) entry which is preliminary data.</text>
</comment>
<dbReference type="InterPro" id="IPR006685">
    <property type="entry name" value="MscS_channel_2nd"/>
</dbReference>
<dbReference type="InterPro" id="IPR023408">
    <property type="entry name" value="MscS_beta-dom_sf"/>
</dbReference>
<dbReference type="GO" id="GO:0016020">
    <property type="term" value="C:membrane"/>
    <property type="evidence" value="ECO:0007669"/>
    <property type="project" value="UniProtKB-SubCell"/>
</dbReference>
<evidence type="ECO:0000313" key="8">
    <source>
        <dbReference type="Proteomes" id="UP000437748"/>
    </source>
</evidence>
<dbReference type="GO" id="GO:0008381">
    <property type="term" value="F:mechanosensitive monoatomic ion channel activity"/>
    <property type="evidence" value="ECO:0007669"/>
    <property type="project" value="UniProtKB-ARBA"/>
</dbReference>
<protein>
    <submittedName>
        <fullName evidence="7">Mechanosensitive ion channel</fullName>
    </submittedName>
</protein>
<dbReference type="PANTHER" id="PTHR30566:SF5">
    <property type="entry name" value="MECHANOSENSITIVE ION CHANNEL PROTEIN 1, MITOCHONDRIAL-RELATED"/>
    <property type="match status" value="1"/>
</dbReference>
<evidence type="ECO:0000256" key="2">
    <source>
        <dbReference type="ARBA" id="ARBA00022692"/>
    </source>
</evidence>
<comment type="subcellular location">
    <subcellularLocation>
        <location evidence="1">Membrane</location>
    </subcellularLocation>
</comment>
<organism evidence="7 8">
    <name type="scientific">Silvanigrella paludirubra</name>
    <dbReference type="NCBI Taxonomy" id="2499159"/>
    <lineage>
        <taxon>Bacteria</taxon>
        <taxon>Pseudomonadati</taxon>
        <taxon>Bdellovibrionota</taxon>
        <taxon>Oligoflexia</taxon>
        <taxon>Silvanigrellales</taxon>
        <taxon>Silvanigrellaceae</taxon>
        <taxon>Silvanigrella</taxon>
    </lineage>
</organism>
<keyword evidence="4 5" id="KW-0472">Membrane</keyword>
<evidence type="ECO:0000259" key="6">
    <source>
        <dbReference type="Pfam" id="PF00924"/>
    </source>
</evidence>
<dbReference type="Proteomes" id="UP000437748">
    <property type="component" value="Unassembled WGS sequence"/>
</dbReference>
<reference evidence="7 8" key="1">
    <citation type="submission" date="2019-10" db="EMBL/GenBank/DDBJ databases">
        <title>New species of Slilvanegrellaceae.</title>
        <authorList>
            <person name="Pitt A."/>
            <person name="Hahn M.W."/>
        </authorList>
    </citation>
    <scope>NUCLEOTIDE SEQUENCE [LARGE SCALE GENOMIC DNA]</scope>
    <source>
        <strain evidence="7 8">SP-Ram-0.45-NSY-1</strain>
    </source>
</reference>
<evidence type="ECO:0000256" key="1">
    <source>
        <dbReference type="ARBA" id="ARBA00004370"/>
    </source>
</evidence>
<proteinExistence type="predicted"/>
<dbReference type="Pfam" id="PF00924">
    <property type="entry name" value="MS_channel_2nd"/>
    <property type="match status" value="1"/>
</dbReference>
<dbReference type="OrthoDB" id="9775421at2"/>
<dbReference type="EMBL" id="WFLM01000006">
    <property type="protein sequence ID" value="KAB8036483.1"/>
    <property type="molecule type" value="Genomic_DNA"/>
</dbReference>
<feature type="domain" description="Mechanosensitive ion channel MscS" evidence="6">
    <location>
        <begin position="98"/>
        <end position="164"/>
    </location>
</feature>
<sequence length="288" mass="32765">MNSITLDDYYLQHIVTSLIFFFVLIAIRFLLVKQVSHLKISPAETKRSIIVKINNIFIIIIFLSFITIWSDEIKTMAISFVAIAAAIAIATKEFILCFIGGLYKWLSKPFSVGDRIEVSTFRGEVVDFKFLSTTLIEIGPGKEHSQYTGRVLVIPNSIYLTSTIAKESHTESFTLHSFIVPISNNEDWSTSERNLLIASKEACDSYFEEAKNFYASEKHFFVLGPVNIEPRVQLSIVNPNQINLIVRLPCPSLQTNQIQQNIIRYYLELQSFSKKNPIQTERPGVTVT</sequence>
<dbReference type="InterPro" id="IPR010920">
    <property type="entry name" value="LSM_dom_sf"/>
</dbReference>
<dbReference type="Gene3D" id="2.30.30.60">
    <property type="match status" value="1"/>
</dbReference>
<evidence type="ECO:0000256" key="4">
    <source>
        <dbReference type="ARBA" id="ARBA00023136"/>
    </source>
</evidence>
<dbReference type="AlphaFoldDB" id="A0A6N6VPW7"/>
<accession>A0A6N6VPW7</accession>
<name>A0A6N6VPW7_9BACT</name>
<dbReference type="RefSeq" id="WP_153421610.1">
    <property type="nucleotide sequence ID" value="NZ_WFLM01000006.1"/>
</dbReference>
<dbReference type="PANTHER" id="PTHR30566">
    <property type="entry name" value="YNAI-RELATED MECHANOSENSITIVE ION CHANNEL"/>
    <property type="match status" value="1"/>
</dbReference>
<keyword evidence="8" id="KW-1185">Reference proteome</keyword>
<gene>
    <name evidence="7" type="ORF">GCL60_15245</name>
</gene>
<dbReference type="SUPFAM" id="SSF50182">
    <property type="entry name" value="Sm-like ribonucleoproteins"/>
    <property type="match status" value="1"/>
</dbReference>
<evidence type="ECO:0000256" key="3">
    <source>
        <dbReference type="ARBA" id="ARBA00022989"/>
    </source>
</evidence>
<evidence type="ECO:0000256" key="5">
    <source>
        <dbReference type="SAM" id="Phobius"/>
    </source>
</evidence>
<feature type="transmembrane region" description="Helical" evidence="5">
    <location>
        <begin position="12"/>
        <end position="32"/>
    </location>
</feature>